<feature type="region of interest" description="Disordered" evidence="2">
    <location>
        <begin position="434"/>
        <end position="455"/>
    </location>
</feature>
<dbReference type="PANTHER" id="PTHR28067">
    <property type="entry name" value="DNA REPLICATION REGULATOR SLD3"/>
    <property type="match status" value="1"/>
</dbReference>
<dbReference type="Pfam" id="PF08639">
    <property type="entry name" value="Sld3_STD"/>
    <property type="match status" value="1"/>
</dbReference>
<feature type="coiled-coil region" evidence="1">
    <location>
        <begin position="640"/>
        <end position="667"/>
    </location>
</feature>
<name>A0AAE0TQ71_9PEZI</name>
<protein>
    <recommendedName>
        <fullName evidence="3">DNA replication regulator Sld3 C-terminal domain-containing protein</fullName>
    </recommendedName>
</protein>
<feature type="compositionally biased region" description="Basic and acidic residues" evidence="2">
    <location>
        <begin position="11"/>
        <end position="25"/>
    </location>
</feature>
<accession>A0AAE0TQ71</accession>
<evidence type="ECO:0000256" key="1">
    <source>
        <dbReference type="SAM" id="Coils"/>
    </source>
</evidence>
<feature type="region of interest" description="Disordered" evidence="2">
    <location>
        <begin position="784"/>
        <end position="812"/>
    </location>
</feature>
<feature type="region of interest" description="Disordered" evidence="2">
    <location>
        <begin position="1"/>
        <end position="33"/>
    </location>
</feature>
<dbReference type="AlphaFoldDB" id="A0AAE0TQ71"/>
<keyword evidence="1" id="KW-0175">Coiled coil</keyword>
<dbReference type="EMBL" id="JAUTXT010000046">
    <property type="protein sequence ID" value="KAK3671180.1"/>
    <property type="molecule type" value="Genomic_DNA"/>
</dbReference>
<evidence type="ECO:0000259" key="3">
    <source>
        <dbReference type="Pfam" id="PF08639"/>
    </source>
</evidence>
<gene>
    <name evidence="4" type="ORF">LTR78_008981</name>
</gene>
<feature type="compositionally biased region" description="Basic and acidic residues" evidence="2">
    <location>
        <begin position="446"/>
        <end position="455"/>
    </location>
</feature>
<organism evidence="4 5">
    <name type="scientific">Recurvomyces mirabilis</name>
    <dbReference type="NCBI Taxonomy" id="574656"/>
    <lineage>
        <taxon>Eukaryota</taxon>
        <taxon>Fungi</taxon>
        <taxon>Dikarya</taxon>
        <taxon>Ascomycota</taxon>
        <taxon>Pezizomycotina</taxon>
        <taxon>Dothideomycetes</taxon>
        <taxon>Dothideomycetidae</taxon>
        <taxon>Mycosphaerellales</taxon>
        <taxon>Teratosphaeriaceae</taxon>
        <taxon>Recurvomyces</taxon>
    </lineage>
</organism>
<dbReference type="InterPro" id="IPR013948">
    <property type="entry name" value="DNA_replication_reg_Sld3_C"/>
</dbReference>
<keyword evidence="5" id="KW-1185">Reference proteome</keyword>
<proteinExistence type="predicted"/>
<feature type="compositionally biased region" description="Basic and acidic residues" evidence="2">
    <location>
        <begin position="801"/>
        <end position="811"/>
    </location>
</feature>
<evidence type="ECO:0000256" key="2">
    <source>
        <dbReference type="SAM" id="MobiDB-lite"/>
    </source>
</evidence>
<reference evidence="4" key="1">
    <citation type="submission" date="2023-07" db="EMBL/GenBank/DDBJ databases">
        <title>Black Yeasts Isolated from many extreme environments.</title>
        <authorList>
            <person name="Coleine C."/>
            <person name="Stajich J.E."/>
            <person name="Selbmann L."/>
        </authorList>
    </citation>
    <scope>NUCLEOTIDE SEQUENCE</scope>
    <source>
        <strain evidence="4">CCFEE 5485</strain>
    </source>
</reference>
<dbReference type="InterPro" id="IPR042511">
    <property type="entry name" value="Sld3"/>
</dbReference>
<sequence length="911" mass="99588">MSLIPGALNTAKKEVVEGGRRETDTRKRKRKRHETINVKELDRSAFSIRPDTTDPFGLPRTFTPICLLPRSQLPLAYLDTQAAGSNRLFSARIGALEALELSDDGTPCVLVVEDEREGRLYAIENAGGRAYALCRLGAWVEKEALTGNAAESTTDGVVVKRRRVVAGQIGAKEPWWQNAAVVMPNAGSSVSEAQHRLCMTPGEPATFVGISTLPDQARANPTAKIAQAAEGEISLEATTTPLSAADVLQELAKQYQEALYLSRTSLAYFAKGPLSRARAAFATSDAGLDVLVLTTFLREVVLTASVLDKKYRDGLLGMVKDLSPAGLETPDQVIKAKRKRKWKAKRDKYGFFTDEKAYVEKWWRLQDEQPHPSGSAETFDMVLKSRLPPLRSCETYLQVMVALEVLALEATLLKKPETQQSSAPVDTETQLDETYADETQQPESQLAKEVKKSMTKKRQDLPSLLEVLLDRLCIWHSLESHSPAKGLTSDGRDGDNDKSDELRSFCIEVIMPFYMSRVPEHAKSVNKKLGGPSDHTPAKQKSTSFRKPGEPAARPVPEQKPRKPLSRVSSAALPHPARHLPPTLHRSATDSQMLQHHLKRETSEAPLPFDSIPPINQPPVPRKRASLMHSISFSRREVDLSAMSQANEKKMRKKAEVEEKLKEAISTLKKPNRIAAVKEVADEAERRSGKGILGSRRTGGCAGRVGRMEGPPARDAVFVATTPKHVRIVKGTPWRGDQYQADRASARSTLSGPVPPSSSIVPSTSARLWPDRATNLAARVDVPPDSLPFAIPQTGHRPRHPTHDPETRHGIMETPSRGFAKFMPVGLGREPGTLESPILARSVLQETPMKAMRPFALAPSAGIGASINAVRAGSLPRVGAETNELGGTGAAEGGDIYASLGWDDEEYEALA</sequence>
<dbReference type="PANTHER" id="PTHR28067:SF1">
    <property type="entry name" value="DNA REPLICATION REGULATOR SLD3"/>
    <property type="match status" value="1"/>
</dbReference>
<dbReference type="GO" id="GO:0006270">
    <property type="term" value="P:DNA replication initiation"/>
    <property type="evidence" value="ECO:0007669"/>
    <property type="project" value="InterPro"/>
</dbReference>
<dbReference type="Gene3D" id="1.20.58.2130">
    <property type="match status" value="1"/>
</dbReference>
<dbReference type="GO" id="GO:0031261">
    <property type="term" value="C:DNA replication preinitiation complex"/>
    <property type="evidence" value="ECO:0007669"/>
    <property type="project" value="TreeGrafter"/>
</dbReference>
<comment type="caution">
    <text evidence="4">The sequence shown here is derived from an EMBL/GenBank/DDBJ whole genome shotgun (WGS) entry which is preliminary data.</text>
</comment>
<feature type="region of interest" description="Disordered" evidence="2">
    <location>
        <begin position="524"/>
        <end position="622"/>
    </location>
</feature>
<feature type="domain" description="DNA replication regulator Sld3 C-terminal" evidence="3">
    <location>
        <begin position="246"/>
        <end position="817"/>
    </location>
</feature>
<feature type="region of interest" description="Disordered" evidence="2">
    <location>
        <begin position="744"/>
        <end position="764"/>
    </location>
</feature>
<dbReference type="Proteomes" id="UP001274830">
    <property type="component" value="Unassembled WGS sequence"/>
</dbReference>
<feature type="compositionally biased region" description="Low complexity" evidence="2">
    <location>
        <begin position="571"/>
        <end position="586"/>
    </location>
</feature>
<evidence type="ECO:0000313" key="4">
    <source>
        <dbReference type="EMBL" id="KAK3671180.1"/>
    </source>
</evidence>
<evidence type="ECO:0000313" key="5">
    <source>
        <dbReference type="Proteomes" id="UP001274830"/>
    </source>
</evidence>